<reference evidence="5" key="1">
    <citation type="journal article" date="2023" name="Insect Mol. Biol.">
        <title>Genome sequencing provides insights into the evolution of gene families encoding plant cell wall-degrading enzymes in longhorned beetles.</title>
        <authorList>
            <person name="Shin N.R."/>
            <person name="Okamura Y."/>
            <person name="Kirsch R."/>
            <person name="Pauchet Y."/>
        </authorList>
    </citation>
    <scope>NUCLEOTIDE SEQUENCE</scope>
    <source>
        <strain evidence="5">MMC_N1</strain>
    </source>
</reference>
<dbReference type="Proteomes" id="UP001162164">
    <property type="component" value="Unassembled WGS sequence"/>
</dbReference>
<evidence type="ECO:0000259" key="4">
    <source>
        <dbReference type="PROSITE" id="PS51729"/>
    </source>
</evidence>
<dbReference type="Gene3D" id="3.40.630.30">
    <property type="match status" value="1"/>
</dbReference>
<evidence type="ECO:0000256" key="3">
    <source>
        <dbReference type="ARBA" id="ARBA00031876"/>
    </source>
</evidence>
<dbReference type="PANTHER" id="PTHR31435:SF9">
    <property type="entry name" value="PROTEIN NATD1"/>
    <property type="match status" value="1"/>
</dbReference>
<evidence type="ECO:0000313" key="5">
    <source>
        <dbReference type="EMBL" id="KAJ8978606.1"/>
    </source>
</evidence>
<protein>
    <recommendedName>
        <fullName evidence="2">Protein NATD1</fullName>
    </recommendedName>
    <alternativeName>
        <fullName evidence="3">N-acetyltransferase domain-containing protein 1</fullName>
    </alternativeName>
</protein>
<proteinExistence type="inferred from homology"/>
<dbReference type="PROSITE" id="PS51729">
    <property type="entry name" value="GNAT_YJDJ"/>
    <property type="match status" value="1"/>
</dbReference>
<dbReference type="EMBL" id="JAPWTJ010000418">
    <property type="protein sequence ID" value="KAJ8978606.1"/>
    <property type="molecule type" value="Genomic_DNA"/>
</dbReference>
<dbReference type="SUPFAM" id="SSF55729">
    <property type="entry name" value="Acyl-CoA N-acyltransferases (Nat)"/>
    <property type="match status" value="1"/>
</dbReference>
<dbReference type="Pfam" id="PF14542">
    <property type="entry name" value="Acetyltransf_CG"/>
    <property type="match status" value="1"/>
</dbReference>
<evidence type="ECO:0000313" key="6">
    <source>
        <dbReference type="Proteomes" id="UP001162164"/>
    </source>
</evidence>
<gene>
    <name evidence="5" type="ORF">NQ317_010064</name>
</gene>
<dbReference type="InterPro" id="IPR045057">
    <property type="entry name" value="Gcn5-rel_NAT"/>
</dbReference>
<dbReference type="InterPro" id="IPR031165">
    <property type="entry name" value="GNAT_YJDJ"/>
</dbReference>
<accession>A0ABQ9JK89</accession>
<keyword evidence="6" id="KW-1185">Reference proteome</keyword>
<feature type="domain" description="N-acetyltransferase" evidence="4">
    <location>
        <begin position="20"/>
        <end position="107"/>
    </location>
</feature>
<dbReference type="InterPro" id="IPR016181">
    <property type="entry name" value="Acyl_CoA_acyltransferase"/>
</dbReference>
<sequence length="108" mass="12763">MRIFTILRSIRNNLRTNPIQDNLERQEFRILLNGDFATVEYKKIGNKSYDLIHAHIPDTYHGQGLGAILAERVFDHIITNNSKMKISCEFLQRFLKSNNDRYKMHVLE</sequence>
<evidence type="ECO:0000256" key="2">
    <source>
        <dbReference type="ARBA" id="ARBA00020243"/>
    </source>
</evidence>
<evidence type="ECO:0000256" key="1">
    <source>
        <dbReference type="ARBA" id="ARBA00006233"/>
    </source>
</evidence>
<dbReference type="PANTHER" id="PTHR31435">
    <property type="entry name" value="PROTEIN NATD1"/>
    <property type="match status" value="1"/>
</dbReference>
<comment type="caution">
    <text evidence="5">The sequence shown here is derived from an EMBL/GenBank/DDBJ whole genome shotgun (WGS) entry which is preliminary data.</text>
</comment>
<comment type="similarity">
    <text evidence="1">Belongs to the NATD1 family.</text>
</comment>
<name>A0ABQ9JK89_9CUCU</name>
<organism evidence="5 6">
    <name type="scientific">Molorchus minor</name>
    <dbReference type="NCBI Taxonomy" id="1323400"/>
    <lineage>
        <taxon>Eukaryota</taxon>
        <taxon>Metazoa</taxon>
        <taxon>Ecdysozoa</taxon>
        <taxon>Arthropoda</taxon>
        <taxon>Hexapoda</taxon>
        <taxon>Insecta</taxon>
        <taxon>Pterygota</taxon>
        <taxon>Neoptera</taxon>
        <taxon>Endopterygota</taxon>
        <taxon>Coleoptera</taxon>
        <taxon>Polyphaga</taxon>
        <taxon>Cucujiformia</taxon>
        <taxon>Chrysomeloidea</taxon>
        <taxon>Cerambycidae</taxon>
        <taxon>Lamiinae</taxon>
        <taxon>Monochamini</taxon>
        <taxon>Molorchus</taxon>
    </lineage>
</organism>